<dbReference type="EMBL" id="FUKI01000164">
    <property type="protein sequence ID" value="SJM96079.1"/>
    <property type="molecule type" value="Genomic_DNA"/>
</dbReference>
<evidence type="ECO:0000313" key="2">
    <source>
        <dbReference type="EMBL" id="SJM96079.1"/>
    </source>
</evidence>
<accession>A0A1R4HIQ7</accession>
<feature type="transmembrane region" description="Helical" evidence="1">
    <location>
        <begin position="17"/>
        <end position="34"/>
    </location>
</feature>
<organism evidence="2 3">
    <name type="scientific">Crenothrix polyspora</name>
    <dbReference type="NCBI Taxonomy" id="360316"/>
    <lineage>
        <taxon>Bacteria</taxon>
        <taxon>Pseudomonadati</taxon>
        <taxon>Pseudomonadota</taxon>
        <taxon>Gammaproteobacteria</taxon>
        <taxon>Methylococcales</taxon>
        <taxon>Crenotrichaceae</taxon>
        <taxon>Crenothrix</taxon>
    </lineage>
</organism>
<gene>
    <name evidence="2" type="ORF">CRENPOLYSF1_840010</name>
</gene>
<keyword evidence="1" id="KW-0472">Membrane</keyword>
<sequence>MRLEICIFPFVQLEGDVVYLFCSFLVTVSGVILVNNDSLLKFYEVGIKLSEW</sequence>
<keyword evidence="1" id="KW-1133">Transmembrane helix</keyword>
<keyword evidence="3" id="KW-1185">Reference proteome</keyword>
<dbReference type="AlphaFoldDB" id="A0A1R4HIQ7"/>
<proteinExistence type="predicted"/>
<name>A0A1R4HIQ7_9GAMM</name>
<evidence type="ECO:0000256" key="1">
    <source>
        <dbReference type="SAM" id="Phobius"/>
    </source>
</evidence>
<dbReference type="Proteomes" id="UP000195667">
    <property type="component" value="Unassembled WGS sequence"/>
</dbReference>
<evidence type="ECO:0000313" key="3">
    <source>
        <dbReference type="Proteomes" id="UP000195667"/>
    </source>
</evidence>
<protein>
    <submittedName>
        <fullName evidence="2">Uncharacterized protein</fullName>
    </submittedName>
</protein>
<keyword evidence="1" id="KW-0812">Transmembrane</keyword>
<reference evidence="3" key="1">
    <citation type="submission" date="2017-02" db="EMBL/GenBank/DDBJ databases">
        <authorList>
            <person name="Daims H."/>
        </authorList>
    </citation>
    <scope>NUCLEOTIDE SEQUENCE [LARGE SCALE GENOMIC DNA]</scope>
</reference>